<evidence type="ECO:0000313" key="2">
    <source>
        <dbReference type="Proteomes" id="UP000008957"/>
    </source>
</evidence>
<dbReference type="Proteomes" id="UP000008957">
    <property type="component" value="Chromosome"/>
</dbReference>
<evidence type="ECO:0000313" key="1">
    <source>
        <dbReference type="EMBL" id="CBL28266.1"/>
    </source>
</evidence>
<dbReference type="KEGG" id="sbr:SY1_10550"/>
<name>A0AB94IWV1_9BACT</name>
<sequence length="364" mass="38939">MPPVNNLINQNLTDPSRTSAGQIAVGQQAEALQATPSRAPGLRTGTVVTGRVLAGNPDGTYAVRIDGQDANPPLELRARATLTLVPGERFTALWDASGGGVPVLRLSKEELSFLAQIPQRDRGLATALLSREMPLSGEVLAVIRDAWRRMGSDEGQIAPLVELWARGVSLSAENVSLLAGYTALDAAAASEMWNRIRRELRERTRKGQDPLEALREMKEGNGEKARFLQAHSLLMRAPRKDVNPMLLAAPFWPLPEAAGGMTARVFVGRSAEEEGQRYWQAGFGLTGSALGAVAGVVETDGRGCNVLLTAESAAACGLLEARRGELRQELAGAALLVRFIGISRGAPQEMRERLLAGRGLDVTV</sequence>
<gene>
    <name evidence="1" type="ORF">SY1_10550</name>
</gene>
<organism evidence="1 2">
    <name type="scientific">Fretibacterium fastidiosum</name>
    <dbReference type="NCBI Taxonomy" id="651822"/>
    <lineage>
        <taxon>Bacteria</taxon>
        <taxon>Thermotogati</taxon>
        <taxon>Synergistota</taxon>
        <taxon>Synergistia</taxon>
        <taxon>Synergistales</taxon>
        <taxon>Aminobacteriaceae</taxon>
        <taxon>Fretibacterium</taxon>
    </lineage>
</organism>
<reference evidence="2" key="1">
    <citation type="submission" date="2010-03" db="EMBL/GenBank/DDBJ databases">
        <title>The genome sequence of Synergistetes sp. SGP1.</title>
        <authorList>
            <consortium name="metaHIT consortium -- http://www.metahit.eu/"/>
            <person name="Pajon A."/>
            <person name="Turner K."/>
            <person name="Parkhill J."/>
            <person name="Wade W."/>
            <person name="Vartoukian S."/>
        </authorList>
    </citation>
    <scope>NUCLEOTIDE SEQUENCE [LARGE SCALE GENOMIC DNA]</scope>
    <source>
        <strain evidence="2">SGP1</strain>
    </source>
</reference>
<dbReference type="RefSeq" id="WP_015556413.1">
    <property type="nucleotide sequence ID" value="NC_021038.1"/>
</dbReference>
<evidence type="ECO:0008006" key="3">
    <source>
        <dbReference type="Google" id="ProtNLM"/>
    </source>
</evidence>
<reference evidence="1 2" key="2">
    <citation type="submission" date="2010-03" db="EMBL/GenBank/DDBJ databases">
        <authorList>
            <person name="Pajon A."/>
        </authorList>
    </citation>
    <scope>NUCLEOTIDE SEQUENCE [LARGE SCALE GENOMIC DNA]</scope>
    <source>
        <strain evidence="1 2">SGP1</strain>
    </source>
</reference>
<proteinExistence type="predicted"/>
<dbReference type="AlphaFoldDB" id="A0AB94IWV1"/>
<dbReference type="EMBL" id="FP929056">
    <property type="protein sequence ID" value="CBL28266.1"/>
    <property type="molecule type" value="Genomic_DNA"/>
</dbReference>
<protein>
    <recommendedName>
        <fullName evidence="3">Flagellar hook-length control protein FliK</fullName>
    </recommendedName>
</protein>
<keyword evidence="2" id="KW-1185">Reference proteome</keyword>
<accession>A0AB94IWV1</accession>